<protein>
    <submittedName>
        <fullName evidence="1">Uncharacterized protein</fullName>
    </submittedName>
</protein>
<reference evidence="1 2" key="1">
    <citation type="journal article" date="2016" name="Int. J. Syst. Evol. Microbiol.">
        <title>Descriptions of Anaerotaenia torta gen. nov., sp. nov. and Anaerocolumna cellulosilytica gen. nov., sp. nov. isolated from a methanogenic reactor of cattle waste.</title>
        <authorList>
            <person name="Uek A."/>
            <person name="Ohtaki Y."/>
            <person name="Kaku N."/>
            <person name="Ueki K."/>
        </authorList>
    </citation>
    <scope>NUCLEOTIDE SEQUENCE [LARGE SCALE GENOMIC DNA]</scope>
    <source>
        <strain evidence="1 2">SN021</strain>
    </source>
</reference>
<keyword evidence="2" id="KW-1185">Reference proteome</keyword>
<dbReference type="AlphaFoldDB" id="A0A6S6R2Q7"/>
<dbReference type="KEGG" id="acel:acsn021_13740"/>
<dbReference type="Proteomes" id="UP000515561">
    <property type="component" value="Chromosome"/>
</dbReference>
<accession>A0A6S6R2Q7</accession>
<name>A0A6S6R2Q7_9FIRM</name>
<gene>
    <name evidence="1" type="ORF">acsn021_13740</name>
</gene>
<sequence>MYGMKFSPVYYDEAIQNEYARVQACSIVESILEGDLIFHAVSDVYENKVNEYGYMKNPMFKEEQEWMLSISMAQSAE</sequence>
<evidence type="ECO:0000313" key="2">
    <source>
        <dbReference type="Proteomes" id="UP000515561"/>
    </source>
</evidence>
<evidence type="ECO:0000313" key="1">
    <source>
        <dbReference type="EMBL" id="BCJ93805.1"/>
    </source>
</evidence>
<dbReference type="EMBL" id="AP023367">
    <property type="protein sequence ID" value="BCJ93805.1"/>
    <property type="molecule type" value="Genomic_DNA"/>
</dbReference>
<organism evidence="1 2">
    <name type="scientific">Anaerocolumna cellulosilytica</name>
    <dbReference type="NCBI Taxonomy" id="433286"/>
    <lineage>
        <taxon>Bacteria</taxon>
        <taxon>Bacillati</taxon>
        <taxon>Bacillota</taxon>
        <taxon>Clostridia</taxon>
        <taxon>Lachnospirales</taxon>
        <taxon>Lachnospiraceae</taxon>
        <taxon>Anaerocolumna</taxon>
    </lineage>
</organism>
<proteinExistence type="predicted"/>